<comment type="subcellular location">
    <subcellularLocation>
        <location evidence="1">Cell membrane</location>
        <topology evidence="1">Multi-pass membrane protein</topology>
    </subcellularLocation>
</comment>
<keyword evidence="6 13" id="KW-0812">Transmembrane</keyword>
<reference evidence="14 15" key="1">
    <citation type="submission" date="2018-05" db="EMBL/GenBank/DDBJ databases">
        <title>Genomic Encyclopedia of Type Strains, Phase III (KMG-III): the genomes of soil and plant-associated and newly described type strains.</title>
        <authorList>
            <person name="Whitman W."/>
        </authorList>
    </citation>
    <scope>NUCLEOTIDE SEQUENCE [LARGE SCALE GENOMIC DNA]</scope>
    <source>
        <strain evidence="14 15">CECT 5696</strain>
    </source>
</reference>
<dbReference type="EMBL" id="QGTQ01000007">
    <property type="protein sequence ID" value="PWW03291.1"/>
    <property type="molecule type" value="Genomic_DNA"/>
</dbReference>
<dbReference type="GO" id="GO:0033214">
    <property type="term" value="P:siderophore-iron import into cell"/>
    <property type="evidence" value="ECO:0007669"/>
    <property type="project" value="TreeGrafter"/>
</dbReference>
<dbReference type="PANTHER" id="PTHR30472">
    <property type="entry name" value="FERRIC ENTEROBACTIN TRANSPORT SYSTEM PERMEASE PROTEIN"/>
    <property type="match status" value="1"/>
</dbReference>
<keyword evidence="4" id="KW-0813">Transport</keyword>
<dbReference type="Gene3D" id="1.10.3470.10">
    <property type="entry name" value="ABC transporter involved in vitamin B12 uptake, BtuC"/>
    <property type="match status" value="1"/>
</dbReference>
<evidence type="ECO:0000313" key="15">
    <source>
        <dbReference type="Proteomes" id="UP000246635"/>
    </source>
</evidence>
<keyword evidence="7 13" id="KW-1133">Transmembrane helix</keyword>
<evidence type="ECO:0000256" key="7">
    <source>
        <dbReference type="ARBA" id="ARBA00022989"/>
    </source>
</evidence>
<dbReference type="SUPFAM" id="SSF81345">
    <property type="entry name" value="ABC transporter involved in vitamin B12 uptake, BtuC"/>
    <property type="match status" value="1"/>
</dbReference>
<evidence type="ECO:0000256" key="11">
    <source>
        <dbReference type="ARBA" id="ARBA00031149"/>
    </source>
</evidence>
<keyword evidence="5" id="KW-1003">Cell membrane</keyword>
<accession>A0A2V2YUB8</accession>
<feature type="transmembrane region" description="Helical" evidence="13">
    <location>
        <begin position="270"/>
        <end position="287"/>
    </location>
</feature>
<feature type="transmembrane region" description="Helical" evidence="13">
    <location>
        <begin position="141"/>
        <end position="159"/>
    </location>
</feature>
<dbReference type="GO" id="GO:0022857">
    <property type="term" value="F:transmembrane transporter activity"/>
    <property type="evidence" value="ECO:0007669"/>
    <property type="project" value="InterPro"/>
</dbReference>
<keyword evidence="8" id="KW-0408">Iron</keyword>
<evidence type="ECO:0000256" key="6">
    <source>
        <dbReference type="ARBA" id="ARBA00022692"/>
    </source>
</evidence>
<evidence type="ECO:0000256" key="8">
    <source>
        <dbReference type="ARBA" id="ARBA00023004"/>
    </source>
</evidence>
<evidence type="ECO:0000256" key="2">
    <source>
        <dbReference type="ARBA" id="ARBA00007935"/>
    </source>
</evidence>
<sequence>MRKIISFTITILLLLAVIIWSVSAGSIKLGLFDLIHGLITGDNEEAAVIRDLRFPRIIVALLTGATLAVSGALLQAVLRNPLADAGVIGISSGAGFVSVLMVTIFPTVFFWMPMFSFLGGVLAFFLVYSLSWKSGLTPTRLLLVGVAINATFSGLGQSFNYRGSYAVTSVNQAISSIFTMKTWTDVHVLGLYGSIGLLLSLLVIPWCNVLALQDKTAGSLGMRVARTRIVISIIAVLLASVATAVGGLISFVGLLIPHITRLLVGSDHKLVIPFSMLAGALLVLAADTLGRTVVAPTEVPASIILTVIGGPFLVFMLRKWGREYGA</sequence>
<evidence type="ECO:0000256" key="12">
    <source>
        <dbReference type="ARBA" id="ARBA00031465"/>
    </source>
</evidence>
<dbReference type="CDD" id="cd06550">
    <property type="entry name" value="TM_ABC_iron-siderophores_like"/>
    <property type="match status" value="1"/>
</dbReference>
<evidence type="ECO:0000313" key="14">
    <source>
        <dbReference type="EMBL" id="PWW03291.1"/>
    </source>
</evidence>
<evidence type="ECO:0000256" key="5">
    <source>
        <dbReference type="ARBA" id="ARBA00022475"/>
    </source>
</evidence>
<protein>
    <recommendedName>
        <fullName evidence="3">Probable heme-iron transport system permease protein IsdF</fullName>
    </recommendedName>
    <alternativeName>
        <fullName evidence="12">Iron-regulated surface determinant protein F</fullName>
    </alternativeName>
    <alternativeName>
        <fullName evidence="11">Staphylococcal iron-regulated protein G</fullName>
    </alternativeName>
</protein>
<name>A0A2V2YUB8_9BACL</name>
<feature type="transmembrane region" description="Helical" evidence="13">
    <location>
        <begin position="299"/>
        <end position="317"/>
    </location>
</feature>
<keyword evidence="15" id="KW-1185">Reference proteome</keyword>
<feature type="transmembrane region" description="Helical" evidence="13">
    <location>
        <begin position="233"/>
        <end position="258"/>
    </location>
</feature>
<evidence type="ECO:0000256" key="13">
    <source>
        <dbReference type="SAM" id="Phobius"/>
    </source>
</evidence>
<comment type="similarity">
    <text evidence="2">Belongs to the binding-protein-dependent transport system permease family. FecCD subfamily.</text>
</comment>
<evidence type="ECO:0000256" key="1">
    <source>
        <dbReference type="ARBA" id="ARBA00004651"/>
    </source>
</evidence>
<comment type="function">
    <text evidence="10">Part of the binding-protein-dependent transport system for heme-iron. Responsible for the translocation of the substrate across the membrane.</text>
</comment>
<dbReference type="Pfam" id="PF01032">
    <property type="entry name" value="FecCD"/>
    <property type="match status" value="1"/>
</dbReference>
<feature type="transmembrane region" description="Helical" evidence="13">
    <location>
        <begin position="57"/>
        <end position="78"/>
    </location>
</feature>
<dbReference type="AlphaFoldDB" id="A0A2V2YUB8"/>
<feature type="transmembrane region" description="Helical" evidence="13">
    <location>
        <begin position="189"/>
        <end position="212"/>
    </location>
</feature>
<dbReference type="FunFam" id="1.10.3470.10:FF:000001">
    <property type="entry name" value="Vitamin B12 ABC transporter permease BtuC"/>
    <property type="match status" value="1"/>
</dbReference>
<dbReference type="GO" id="GO:0005886">
    <property type="term" value="C:plasma membrane"/>
    <property type="evidence" value="ECO:0007669"/>
    <property type="project" value="UniProtKB-SubCell"/>
</dbReference>
<proteinExistence type="inferred from homology"/>
<evidence type="ECO:0000256" key="9">
    <source>
        <dbReference type="ARBA" id="ARBA00023136"/>
    </source>
</evidence>
<feature type="transmembrane region" description="Helical" evidence="13">
    <location>
        <begin position="85"/>
        <end position="104"/>
    </location>
</feature>
<gene>
    <name evidence="14" type="ORF">DFQ01_107190</name>
</gene>
<organism evidence="14 15">
    <name type="scientific">Paenibacillus cellulosilyticus</name>
    <dbReference type="NCBI Taxonomy" id="375489"/>
    <lineage>
        <taxon>Bacteria</taxon>
        <taxon>Bacillati</taxon>
        <taxon>Bacillota</taxon>
        <taxon>Bacilli</taxon>
        <taxon>Bacillales</taxon>
        <taxon>Paenibacillaceae</taxon>
        <taxon>Paenibacillus</taxon>
    </lineage>
</organism>
<evidence type="ECO:0000256" key="4">
    <source>
        <dbReference type="ARBA" id="ARBA00022448"/>
    </source>
</evidence>
<keyword evidence="9 13" id="KW-0472">Membrane</keyword>
<comment type="caution">
    <text evidence="14">The sequence shown here is derived from an EMBL/GenBank/DDBJ whole genome shotgun (WGS) entry which is preliminary data.</text>
</comment>
<feature type="transmembrane region" description="Helical" evidence="13">
    <location>
        <begin position="110"/>
        <end position="129"/>
    </location>
</feature>
<evidence type="ECO:0000256" key="3">
    <source>
        <dbReference type="ARBA" id="ARBA00018524"/>
    </source>
</evidence>
<dbReference type="PANTHER" id="PTHR30472:SF21">
    <property type="entry name" value="HEME-IRON TRANSPORT SYSTEM PERMEASE PROTEIN ISDF-RELATED"/>
    <property type="match status" value="1"/>
</dbReference>
<dbReference type="InterPro" id="IPR037294">
    <property type="entry name" value="ABC_BtuC-like"/>
</dbReference>
<dbReference type="InterPro" id="IPR000522">
    <property type="entry name" value="ABC_transptr_permease_BtuC"/>
</dbReference>
<dbReference type="Proteomes" id="UP000246635">
    <property type="component" value="Unassembled WGS sequence"/>
</dbReference>
<evidence type="ECO:0000256" key="10">
    <source>
        <dbReference type="ARBA" id="ARBA00025320"/>
    </source>
</evidence>